<evidence type="ECO:0000256" key="2">
    <source>
        <dbReference type="ARBA" id="ARBA00022679"/>
    </source>
</evidence>
<feature type="domain" description="Ketosynthase family 3 (KS3)" evidence="4">
    <location>
        <begin position="3"/>
        <end position="391"/>
    </location>
</feature>
<evidence type="ECO:0000259" key="4">
    <source>
        <dbReference type="PROSITE" id="PS52004"/>
    </source>
</evidence>
<dbReference type="PANTHER" id="PTHR11712">
    <property type="entry name" value="POLYKETIDE SYNTHASE-RELATED"/>
    <property type="match status" value="1"/>
</dbReference>
<proteinExistence type="inferred from homology"/>
<dbReference type="GO" id="GO:0004315">
    <property type="term" value="F:3-oxoacyl-[acyl-carrier-protein] synthase activity"/>
    <property type="evidence" value="ECO:0007669"/>
    <property type="project" value="TreeGrafter"/>
</dbReference>
<keyword evidence="6" id="KW-1185">Reference proteome</keyword>
<evidence type="ECO:0000313" key="6">
    <source>
        <dbReference type="Proteomes" id="UP000239366"/>
    </source>
</evidence>
<dbReference type="EMBL" id="MQVX01000001">
    <property type="protein sequence ID" value="PQJ16402.1"/>
    <property type="molecule type" value="Genomic_DNA"/>
</dbReference>
<gene>
    <name evidence="5" type="ORF">BST99_12365</name>
</gene>
<comment type="caution">
    <text evidence="5">The sequence shown here is derived from an EMBL/GenBank/DDBJ whole genome shotgun (WGS) entry which is preliminary data.</text>
</comment>
<dbReference type="Proteomes" id="UP000239366">
    <property type="component" value="Unassembled WGS sequence"/>
</dbReference>
<dbReference type="Pfam" id="PF02801">
    <property type="entry name" value="Ketoacyl-synt_C"/>
    <property type="match status" value="1"/>
</dbReference>
<dbReference type="InterPro" id="IPR020841">
    <property type="entry name" value="PKS_Beta-ketoAc_synthase_dom"/>
</dbReference>
<dbReference type="SMART" id="SM00825">
    <property type="entry name" value="PKS_KS"/>
    <property type="match status" value="1"/>
</dbReference>
<dbReference type="InterPro" id="IPR014030">
    <property type="entry name" value="Ketoacyl_synth_N"/>
</dbReference>
<evidence type="ECO:0000256" key="3">
    <source>
        <dbReference type="RuleBase" id="RU003694"/>
    </source>
</evidence>
<evidence type="ECO:0000256" key="1">
    <source>
        <dbReference type="ARBA" id="ARBA00008467"/>
    </source>
</evidence>
<dbReference type="InterPro" id="IPR000794">
    <property type="entry name" value="Beta-ketoacyl_synthase"/>
</dbReference>
<evidence type="ECO:0000313" key="5">
    <source>
        <dbReference type="EMBL" id="PQJ16402.1"/>
    </source>
</evidence>
<dbReference type="GO" id="GO:0006633">
    <property type="term" value="P:fatty acid biosynthetic process"/>
    <property type="evidence" value="ECO:0007669"/>
    <property type="project" value="TreeGrafter"/>
</dbReference>
<sequence length="391" mass="42099">MLKQPIDITGIATVSALGSSPQEVRDSFYSVDHLLTFQDGYWAGRLPDLLKQQLKAIQKEKKIYRKLDPTVLYGLLAGRLFQDQYPLDKSRRTGINMGSSRGATTLWEEHYEAHLQGKALTPAVSPSTTLGNLSTWLADDLGVEGPVLSHSITCSTALHAVLNGVAWLQSDMAEVFLVGGSEAPLTSFTQAQMKALKLTSPLGEEGAQAYPCRSLDLEKTKNHLVLGEGAGLLRLEKTSGKAPLARIVGVGYSTERLESAAGLTPEAECFQRSMKAALGALPPEEVDAVVMHAPGTVKGDWAETRAIQAVFCNTLPFLTTHKWKIGHTFGASGIFSLLQALLMLEDNAPLPLPFPLSKEAPFANTTPEQMDYVLVNAVGFGGNAVSILLSK</sequence>
<dbReference type="Pfam" id="PF00109">
    <property type="entry name" value="ketoacyl-synt"/>
    <property type="match status" value="1"/>
</dbReference>
<dbReference type="SUPFAM" id="SSF53901">
    <property type="entry name" value="Thiolase-like"/>
    <property type="match status" value="1"/>
</dbReference>
<dbReference type="InterPro" id="IPR016039">
    <property type="entry name" value="Thiolase-like"/>
</dbReference>
<reference evidence="6" key="1">
    <citation type="submission" date="2016-11" db="EMBL/GenBank/DDBJ databases">
        <title>Trade-off between light-utilization and light-protection in marine flavobacteria.</title>
        <authorList>
            <person name="Kumagai Y."/>
            <person name="Yoshizawa S."/>
            <person name="Kogure K."/>
        </authorList>
    </citation>
    <scope>NUCLEOTIDE SEQUENCE [LARGE SCALE GENOMIC DNA]</scope>
    <source>
        <strain evidence="6">SG-18</strain>
    </source>
</reference>
<dbReference type="RefSeq" id="WP_105002076.1">
    <property type="nucleotide sequence ID" value="NZ_MQVX01000001.1"/>
</dbReference>
<organism evidence="5 6">
    <name type="scientific">Aureicoccus marinus</name>
    <dbReference type="NCBI Taxonomy" id="754435"/>
    <lineage>
        <taxon>Bacteria</taxon>
        <taxon>Pseudomonadati</taxon>
        <taxon>Bacteroidota</taxon>
        <taxon>Flavobacteriia</taxon>
        <taxon>Flavobacteriales</taxon>
        <taxon>Flavobacteriaceae</taxon>
        <taxon>Aureicoccus</taxon>
    </lineage>
</organism>
<dbReference type="GO" id="GO:0005829">
    <property type="term" value="C:cytosol"/>
    <property type="evidence" value="ECO:0007669"/>
    <property type="project" value="TreeGrafter"/>
</dbReference>
<keyword evidence="2 3" id="KW-0808">Transferase</keyword>
<dbReference type="InterPro" id="IPR014031">
    <property type="entry name" value="Ketoacyl_synth_C"/>
</dbReference>
<protein>
    <recommendedName>
        <fullName evidence="4">Ketosynthase family 3 (KS3) domain-containing protein</fullName>
    </recommendedName>
</protein>
<dbReference type="Gene3D" id="3.40.47.10">
    <property type="match status" value="1"/>
</dbReference>
<dbReference type="OrthoDB" id="1141849at2"/>
<accession>A0A2S7T8Z5</accession>
<comment type="similarity">
    <text evidence="1 3">Belongs to the thiolase-like superfamily. Beta-ketoacyl-ACP synthases family.</text>
</comment>
<name>A0A2S7T8Z5_9FLAO</name>
<dbReference type="PANTHER" id="PTHR11712:SF320">
    <property type="entry name" value="BETA-KETOACYL SYNTHASE"/>
    <property type="match status" value="1"/>
</dbReference>
<dbReference type="AlphaFoldDB" id="A0A2S7T8Z5"/>
<dbReference type="PROSITE" id="PS52004">
    <property type="entry name" value="KS3_2"/>
    <property type="match status" value="1"/>
</dbReference>